<keyword evidence="5" id="KW-0539">Nucleus</keyword>
<dbReference type="GO" id="GO:0005634">
    <property type="term" value="C:nucleus"/>
    <property type="evidence" value="ECO:0007669"/>
    <property type="project" value="UniProtKB-SubCell"/>
</dbReference>
<dbReference type="GO" id="GO:0034450">
    <property type="term" value="F:ubiquitin-ubiquitin ligase activity"/>
    <property type="evidence" value="ECO:0007669"/>
    <property type="project" value="InterPro"/>
</dbReference>
<evidence type="ECO:0000256" key="2">
    <source>
        <dbReference type="ARBA" id="ARBA00004906"/>
    </source>
</evidence>
<dbReference type="GO" id="GO:0000151">
    <property type="term" value="C:ubiquitin ligase complex"/>
    <property type="evidence" value="ECO:0007669"/>
    <property type="project" value="InterPro"/>
</dbReference>
<dbReference type="PANTHER" id="PTHR13931:SF2">
    <property type="entry name" value="UBIQUITIN CONJUGATION FACTOR E4 B"/>
    <property type="match status" value="1"/>
</dbReference>
<dbReference type="EMBL" id="ASPP01007191">
    <property type="protein sequence ID" value="ETO27547.1"/>
    <property type="molecule type" value="Genomic_DNA"/>
</dbReference>
<accession>X6NQA2</accession>
<keyword evidence="4" id="KW-0833">Ubl conjugation pathway</keyword>
<evidence type="ECO:0000256" key="1">
    <source>
        <dbReference type="ARBA" id="ARBA00004123"/>
    </source>
</evidence>
<dbReference type="GO" id="GO:0000209">
    <property type="term" value="P:protein polyubiquitination"/>
    <property type="evidence" value="ECO:0007669"/>
    <property type="project" value="TreeGrafter"/>
</dbReference>
<keyword evidence="6" id="KW-0812">Transmembrane</keyword>
<keyword evidence="9" id="KW-1185">Reference proteome</keyword>
<dbReference type="GO" id="GO:0006511">
    <property type="term" value="P:ubiquitin-dependent protein catabolic process"/>
    <property type="evidence" value="ECO:0007669"/>
    <property type="project" value="InterPro"/>
</dbReference>
<comment type="pathway">
    <text evidence="2">Protein modification; protein ubiquitination.</text>
</comment>
<dbReference type="Pfam" id="PF10408">
    <property type="entry name" value="Ufd2P_core"/>
    <property type="match status" value="1"/>
</dbReference>
<name>X6NQA2_RETFI</name>
<feature type="domain" description="Ubiquitin conjugation factor E4 core" evidence="7">
    <location>
        <begin position="1"/>
        <end position="158"/>
    </location>
</feature>
<dbReference type="PANTHER" id="PTHR13931">
    <property type="entry name" value="UBIQUITINATION FACTOR E4"/>
    <property type="match status" value="1"/>
</dbReference>
<evidence type="ECO:0000256" key="4">
    <source>
        <dbReference type="ARBA" id="ARBA00022786"/>
    </source>
</evidence>
<comment type="subcellular location">
    <subcellularLocation>
        <location evidence="1">Nucleus</location>
    </subcellularLocation>
</comment>
<gene>
    <name evidence="8" type="ORF">RFI_09585</name>
</gene>
<keyword evidence="3" id="KW-0808">Transferase</keyword>
<dbReference type="InterPro" id="IPR019474">
    <property type="entry name" value="Ub_conjug_fac_E4_core"/>
</dbReference>
<evidence type="ECO:0000256" key="3">
    <source>
        <dbReference type="ARBA" id="ARBA00022679"/>
    </source>
</evidence>
<sequence length="221" mass="26271">MRFDHQKVAGDGFMLNLNHVLLALCDPIITRNKKDVIDVKYFLKNSSPNKVNWDGVTRCKSYIDIYRYIFFLFFFLMSASPDDMKNIDNELIPSENYTFSFGTEVFWLTLESLHLGFSCVSEDLNNLKRFIDRLSRRAEMRNNPLLRMLQTQIDKTEDVFFGKYAHTFDPREVRKKKKDNNNNNNINTVYAITWKMLWILLRIFIGYSEQKGWKRAIVNYS</sequence>
<dbReference type="UniPathway" id="UPA00143"/>
<evidence type="ECO:0000256" key="6">
    <source>
        <dbReference type="SAM" id="Phobius"/>
    </source>
</evidence>
<protein>
    <recommendedName>
        <fullName evidence="7">Ubiquitin conjugation factor E4 core domain-containing protein</fullName>
    </recommendedName>
</protein>
<organism evidence="8 9">
    <name type="scientific">Reticulomyxa filosa</name>
    <dbReference type="NCBI Taxonomy" id="46433"/>
    <lineage>
        <taxon>Eukaryota</taxon>
        <taxon>Sar</taxon>
        <taxon>Rhizaria</taxon>
        <taxon>Retaria</taxon>
        <taxon>Foraminifera</taxon>
        <taxon>Monothalamids</taxon>
        <taxon>Reticulomyxidae</taxon>
        <taxon>Reticulomyxa</taxon>
    </lineage>
</organism>
<dbReference type="AlphaFoldDB" id="X6NQA2"/>
<dbReference type="GO" id="GO:0005737">
    <property type="term" value="C:cytoplasm"/>
    <property type="evidence" value="ECO:0007669"/>
    <property type="project" value="TreeGrafter"/>
</dbReference>
<evidence type="ECO:0000313" key="9">
    <source>
        <dbReference type="Proteomes" id="UP000023152"/>
    </source>
</evidence>
<comment type="caution">
    <text evidence="8">The sequence shown here is derived from an EMBL/GenBank/DDBJ whole genome shotgun (WGS) entry which is preliminary data.</text>
</comment>
<dbReference type="InterPro" id="IPR045132">
    <property type="entry name" value="UBE4"/>
</dbReference>
<keyword evidence="6" id="KW-1133">Transmembrane helix</keyword>
<evidence type="ECO:0000256" key="5">
    <source>
        <dbReference type="ARBA" id="ARBA00023242"/>
    </source>
</evidence>
<dbReference type="Proteomes" id="UP000023152">
    <property type="component" value="Unassembled WGS sequence"/>
</dbReference>
<proteinExistence type="predicted"/>
<dbReference type="OrthoDB" id="20295at2759"/>
<evidence type="ECO:0000259" key="7">
    <source>
        <dbReference type="Pfam" id="PF10408"/>
    </source>
</evidence>
<dbReference type="GO" id="GO:0036503">
    <property type="term" value="P:ERAD pathway"/>
    <property type="evidence" value="ECO:0007669"/>
    <property type="project" value="InterPro"/>
</dbReference>
<reference evidence="8 9" key="1">
    <citation type="journal article" date="2013" name="Curr. Biol.">
        <title>The Genome of the Foraminiferan Reticulomyxa filosa.</title>
        <authorList>
            <person name="Glockner G."/>
            <person name="Hulsmann N."/>
            <person name="Schleicher M."/>
            <person name="Noegel A.A."/>
            <person name="Eichinger L."/>
            <person name="Gallinger C."/>
            <person name="Pawlowski J."/>
            <person name="Sierra R."/>
            <person name="Euteneuer U."/>
            <person name="Pillet L."/>
            <person name="Moustafa A."/>
            <person name="Platzer M."/>
            <person name="Groth M."/>
            <person name="Szafranski K."/>
            <person name="Schliwa M."/>
        </authorList>
    </citation>
    <scope>NUCLEOTIDE SEQUENCE [LARGE SCALE GENOMIC DNA]</scope>
</reference>
<feature type="transmembrane region" description="Helical" evidence="6">
    <location>
        <begin position="188"/>
        <end position="205"/>
    </location>
</feature>
<keyword evidence="6" id="KW-0472">Membrane</keyword>
<evidence type="ECO:0000313" key="8">
    <source>
        <dbReference type="EMBL" id="ETO27547.1"/>
    </source>
</evidence>